<dbReference type="InterPro" id="IPR009081">
    <property type="entry name" value="PP-bd_ACP"/>
</dbReference>
<dbReference type="InterPro" id="IPR014030">
    <property type="entry name" value="Ketoacyl_synth_N"/>
</dbReference>
<comment type="caution">
    <text evidence="10">The sequence shown here is derived from an EMBL/GenBank/DDBJ whole genome shotgun (WGS) entry which is preliminary data.</text>
</comment>
<dbReference type="GO" id="GO:0031177">
    <property type="term" value="F:phosphopantetheine binding"/>
    <property type="evidence" value="ECO:0007669"/>
    <property type="project" value="InterPro"/>
</dbReference>
<keyword evidence="6" id="KW-0012">Acyltransferase</keyword>
<dbReference type="InterPro" id="IPR016039">
    <property type="entry name" value="Thiolase-like"/>
</dbReference>
<name>A0A7W8B6F6_STRST</name>
<keyword evidence="4" id="KW-0045">Antibiotic biosynthesis</keyword>
<dbReference type="PROSITE" id="PS52004">
    <property type="entry name" value="KS3_2"/>
    <property type="match status" value="1"/>
</dbReference>
<organism evidence="10 11">
    <name type="scientific">Streptomyces spectabilis</name>
    <dbReference type="NCBI Taxonomy" id="68270"/>
    <lineage>
        <taxon>Bacteria</taxon>
        <taxon>Bacillati</taxon>
        <taxon>Actinomycetota</taxon>
        <taxon>Actinomycetes</taxon>
        <taxon>Kitasatosporales</taxon>
        <taxon>Streptomycetaceae</taxon>
        <taxon>Streptomyces</taxon>
    </lineage>
</organism>
<sequence length="1260" mass="133409">MSPHAYGPEIAVIGMAGRFPGAATVDEFWNLLDEGREGFTRQPLRSGDPDRVTTIALPADSAAFDAGFFGFNPPDARSLDPQLWIFLETAWEALEHAGYGPRTVEEPVGVFAGAGLPYNWVTTVDLSDNVGASSIQRAGFGNPLQALSLHVAYKLRLRGPAITVNTACSTSLVAVHLACRGLMSGDCSLALAGGVSIPPWNERGYPYEEGGIVSPDGHCRPFDARSQGVVVGGGAGIVVLKRLEDAVADNDTVYAVIRGSAINNDGGRSAGFTAPSFAGQVEVLNAAYRAAGITPDTITYVQAHGTGTPLGDPIEVRALTEAFGTAVDGPDRCALGSVKSNVGHLDSAAGVAGLIATVLAVHHRRIPGVVHFEKPNAHLSLDRGPFFVNPDSMEWNPPPGLVRRAGVSSFGFGGTNAHVVVEEPPLQAAAEAAPGPHVLVASARDEATLRQMCSRLAARLSADPRLPLEDVAFTTQQSRSSFDHRQAVVCTDHRGAVELLNAGHGEGVHRGSGKPAKIGFLFPGGGSEYPGMGSRLYAAQPAYRQAFDRCADLFDTELGTDLREQVFSKSGAALRRPSLMMAGLVATELAVAELLRSWGIHPDALVGHSLGEYPAAHLAGILDLPDLVTLVAVRGRLCDDLPPSAMTAVPLSEDELRPRLAGALSVASVNAECLCVVSGPMGDVERFEANLRDEDITAKRLPVGFGSHCAVLDPVLDEFERASARLPLRAPRTPVISGVTGTWTDAQRVPDPGYWASHLRRTVRFSDGLTTALADPDLAMIEIGPGHGLSTLVRLHPACGHERIIAPTLVRAEQESHGVADLLANLWCHGAVIDWDAVHHGQRRRRIALPTYPFRREPLPGVPRKAAAPLAARRQAPSFPLPRPAAAAGPARDTAGTDTFQEAVADIWCDLIGVESVIASDNFFHSGGDSLLAVTFCSRVRERLGRRVSAHALLQHPTFGGFLEHLGPAPAASPLLITLRSGAAPRTPLFLVQSIGGTVYSYRALVEHLHPDRPVHAFRALGLEPGESAPTSVRDIAARNVAELLAAHPSGPCVIGGHSSGGLIAHEMARQLLDAGRPVPMVIMLDTVSVTDSRRLDLRSTDDVLALFDALGDSAPPSWQALRTAIRDDALVRAVVVATNQAIREFAPERIATDLLFLRARDRDDVFGPNPEAFWTETFQGAAKVHTVTGNHLTVTEPPHVATVAERIEEALAQADTAATGIYAVTPSGLRINGLSLDQAAKLLILTGGLTRGKAGADHD</sequence>
<reference evidence="10 11" key="1">
    <citation type="submission" date="2020-08" db="EMBL/GenBank/DDBJ databases">
        <title>Genomic Encyclopedia of Type Strains, Phase III (KMG-III): the genomes of soil and plant-associated and newly described type strains.</title>
        <authorList>
            <person name="Whitman W."/>
        </authorList>
    </citation>
    <scope>NUCLEOTIDE SEQUENCE [LARGE SCALE GENOMIC DNA]</scope>
    <source>
        <strain evidence="10 11">CECT 3146</strain>
    </source>
</reference>
<dbReference type="PROSITE" id="PS50075">
    <property type="entry name" value="CARRIER"/>
    <property type="match status" value="1"/>
</dbReference>
<dbReference type="InterPro" id="IPR014043">
    <property type="entry name" value="Acyl_transferase_dom"/>
</dbReference>
<evidence type="ECO:0000313" key="10">
    <source>
        <dbReference type="EMBL" id="MBB5109702.1"/>
    </source>
</evidence>
<accession>A0A7W8B6F6</accession>
<protein>
    <submittedName>
        <fullName evidence="10">Acyl transferase domain-containing protein/thioesterase domain-containing protein</fullName>
    </submittedName>
</protein>
<evidence type="ECO:0000256" key="7">
    <source>
        <dbReference type="SAM" id="MobiDB-lite"/>
    </source>
</evidence>
<dbReference type="Gene3D" id="3.30.70.3290">
    <property type="match status" value="1"/>
</dbReference>
<dbReference type="PROSITE" id="PS00606">
    <property type="entry name" value="KS3_1"/>
    <property type="match status" value="1"/>
</dbReference>
<dbReference type="InterPro" id="IPR020806">
    <property type="entry name" value="PKS_PP-bd"/>
</dbReference>
<dbReference type="Pfam" id="PF00698">
    <property type="entry name" value="Acyl_transf_1"/>
    <property type="match status" value="1"/>
</dbReference>
<dbReference type="InterPro" id="IPR016035">
    <property type="entry name" value="Acyl_Trfase/lysoPLipase"/>
</dbReference>
<dbReference type="InterPro" id="IPR018201">
    <property type="entry name" value="Ketoacyl_synth_AS"/>
</dbReference>
<dbReference type="InterPro" id="IPR050091">
    <property type="entry name" value="PKS_NRPS_Biosynth_Enz"/>
</dbReference>
<dbReference type="GO" id="GO:0006633">
    <property type="term" value="P:fatty acid biosynthetic process"/>
    <property type="evidence" value="ECO:0007669"/>
    <property type="project" value="InterPro"/>
</dbReference>
<dbReference type="InterPro" id="IPR020841">
    <property type="entry name" value="PKS_Beta-ketoAc_synthase_dom"/>
</dbReference>
<dbReference type="SMART" id="SM00825">
    <property type="entry name" value="PKS_KS"/>
    <property type="match status" value="1"/>
</dbReference>
<feature type="region of interest" description="Disordered" evidence="7">
    <location>
        <begin position="873"/>
        <end position="894"/>
    </location>
</feature>
<dbReference type="SUPFAM" id="SSF55048">
    <property type="entry name" value="Probable ACP-binding domain of malonyl-CoA ACP transacylase"/>
    <property type="match status" value="1"/>
</dbReference>
<dbReference type="Pfam" id="PF00550">
    <property type="entry name" value="PP-binding"/>
    <property type="match status" value="1"/>
</dbReference>
<dbReference type="InterPro" id="IPR001031">
    <property type="entry name" value="Thioesterase"/>
</dbReference>
<proteinExistence type="predicted"/>
<dbReference type="SUPFAM" id="SSF53901">
    <property type="entry name" value="Thiolase-like"/>
    <property type="match status" value="1"/>
</dbReference>
<dbReference type="Proteomes" id="UP000549009">
    <property type="component" value="Unassembled WGS sequence"/>
</dbReference>
<dbReference type="InterPro" id="IPR029058">
    <property type="entry name" value="AB_hydrolase_fold"/>
</dbReference>
<dbReference type="SUPFAM" id="SSF53474">
    <property type="entry name" value="alpha/beta-Hydrolases"/>
    <property type="match status" value="1"/>
</dbReference>
<dbReference type="Pfam" id="PF16197">
    <property type="entry name" value="KAsynt_C_assoc"/>
    <property type="match status" value="1"/>
</dbReference>
<dbReference type="InterPro" id="IPR001227">
    <property type="entry name" value="Ac_transferase_dom_sf"/>
</dbReference>
<dbReference type="SMART" id="SM00824">
    <property type="entry name" value="PKS_TE"/>
    <property type="match status" value="1"/>
</dbReference>
<dbReference type="RefSeq" id="WP_184926674.1">
    <property type="nucleotide sequence ID" value="NZ_BMSQ01000050.1"/>
</dbReference>
<dbReference type="GO" id="GO:0017000">
    <property type="term" value="P:antibiotic biosynthetic process"/>
    <property type="evidence" value="ECO:0007669"/>
    <property type="project" value="UniProtKB-KW"/>
</dbReference>
<feature type="domain" description="Carrier" evidence="8">
    <location>
        <begin position="895"/>
        <end position="970"/>
    </location>
</feature>
<feature type="domain" description="Ketosynthase family 3 (KS3)" evidence="9">
    <location>
        <begin position="7"/>
        <end position="423"/>
    </location>
</feature>
<evidence type="ECO:0000313" key="11">
    <source>
        <dbReference type="Proteomes" id="UP000549009"/>
    </source>
</evidence>
<dbReference type="SMART" id="SM00827">
    <property type="entry name" value="PKS_AT"/>
    <property type="match status" value="1"/>
</dbReference>
<feature type="compositionally biased region" description="Low complexity" evidence="7">
    <location>
        <begin position="884"/>
        <end position="894"/>
    </location>
</feature>
<keyword evidence="2" id="KW-0597">Phosphoprotein</keyword>
<dbReference type="Gene3D" id="3.40.50.1820">
    <property type="entry name" value="alpha/beta hydrolase"/>
    <property type="match status" value="1"/>
</dbReference>
<evidence type="ECO:0000256" key="6">
    <source>
        <dbReference type="ARBA" id="ARBA00023315"/>
    </source>
</evidence>
<dbReference type="SUPFAM" id="SSF52151">
    <property type="entry name" value="FabD/lysophospholipase-like"/>
    <property type="match status" value="1"/>
</dbReference>
<dbReference type="InterPro" id="IPR032821">
    <property type="entry name" value="PKS_assoc"/>
</dbReference>
<dbReference type="Gene3D" id="1.10.1200.10">
    <property type="entry name" value="ACP-like"/>
    <property type="match status" value="1"/>
</dbReference>
<evidence type="ECO:0000259" key="8">
    <source>
        <dbReference type="PROSITE" id="PS50075"/>
    </source>
</evidence>
<dbReference type="SUPFAM" id="SSF47336">
    <property type="entry name" value="ACP-like"/>
    <property type="match status" value="1"/>
</dbReference>
<dbReference type="SMART" id="SM00823">
    <property type="entry name" value="PKS_PP"/>
    <property type="match status" value="1"/>
</dbReference>
<dbReference type="GO" id="GO:0004312">
    <property type="term" value="F:fatty acid synthase activity"/>
    <property type="evidence" value="ECO:0007669"/>
    <property type="project" value="TreeGrafter"/>
</dbReference>
<dbReference type="Gene3D" id="3.40.47.10">
    <property type="match status" value="1"/>
</dbReference>
<keyword evidence="11" id="KW-1185">Reference proteome</keyword>
<dbReference type="Pfam" id="PF02801">
    <property type="entry name" value="Ketoacyl-synt_C"/>
    <property type="match status" value="1"/>
</dbReference>
<keyword evidence="1" id="KW-0596">Phosphopantetheine</keyword>
<dbReference type="InterPro" id="IPR014031">
    <property type="entry name" value="Ketoacyl_synth_C"/>
</dbReference>
<dbReference type="PANTHER" id="PTHR43775:SF51">
    <property type="entry name" value="INACTIVE PHENOLPHTHIOCEROL SYNTHESIS POLYKETIDE SYNTHASE TYPE I PKS1-RELATED"/>
    <property type="match status" value="1"/>
</dbReference>
<dbReference type="EMBL" id="JACHJD010000035">
    <property type="protein sequence ID" value="MBB5109702.1"/>
    <property type="molecule type" value="Genomic_DNA"/>
</dbReference>
<dbReference type="Pfam" id="PF00109">
    <property type="entry name" value="ketoacyl-synt"/>
    <property type="match status" value="1"/>
</dbReference>
<keyword evidence="3 10" id="KW-0808">Transferase</keyword>
<evidence type="ECO:0000259" key="9">
    <source>
        <dbReference type="PROSITE" id="PS52004"/>
    </source>
</evidence>
<dbReference type="InterPro" id="IPR016036">
    <property type="entry name" value="Malonyl_transacylase_ACP-bd"/>
</dbReference>
<dbReference type="AlphaFoldDB" id="A0A7W8B6F6"/>
<keyword evidence="5" id="KW-0511">Multifunctional enzyme</keyword>
<evidence type="ECO:0000256" key="3">
    <source>
        <dbReference type="ARBA" id="ARBA00022679"/>
    </source>
</evidence>
<gene>
    <name evidence="10" type="ORF">FHS40_008832</name>
</gene>
<dbReference type="InterPro" id="IPR020802">
    <property type="entry name" value="TesA-like"/>
</dbReference>
<dbReference type="PANTHER" id="PTHR43775">
    <property type="entry name" value="FATTY ACID SYNTHASE"/>
    <property type="match status" value="1"/>
</dbReference>
<evidence type="ECO:0000256" key="5">
    <source>
        <dbReference type="ARBA" id="ARBA00023268"/>
    </source>
</evidence>
<evidence type="ECO:0000256" key="1">
    <source>
        <dbReference type="ARBA" id="ARBA00022450"/>
    </source>
</evidence>
<dbReference type="GO" id="GO:0004315">
    <property type="term" value="F:3-oxoacyl-[acyl-carrier-protein] synthase activity"/>
    <property type="evidence" value="ECO:0007669"/>
    <property type="project" value="InterPro"/>
</dbReference>
<evidence type="ECO:0000256" key="4">
    <source>
        <dbReference type="ARBA" id="ARBA00023194"/>
    </source>
</evidence>
<evidence type="ECO:0000256" key="2">
    <source>
        <dbReference type="ARBA" id="ARBA00022553"/>
    </source>
</evidence>
<dbReference type="CDD" id="cd00833">
    <property type="entry name" value="PKS"/>
    <property type="match status" value="1"/>
</dbReference>
<dbReference type="Pfam" id="PF00975">
    <property type="entry name" value="Thioesterase"/>
    <property type="match status" value="1"/>
</dbReference>
<dbReference type="InterPro" id="IPR036736">
    <property type="entry name" value="ACP-like_sf"/>
</dbReference>
<dbReference type="Gene3D" id="3.40.366.10">
    <property type="entry name" value="Malonyl-Coenzyme A Acyl Carrier Protein, domain 2"/>
    <property type="match status" value="1"/>
</dbReference>